<reference evidence="2" key="1">
    <citation type="journal article" date="2019" name="PLoS Negl. Trop. Dis.">
        <title>Revisiting the worldwide diversity of Leptospira species in the environment.</title>
        <authorList>
            <person name="Vincent A.T."/>
            <person name="Schiettekatte O."/>
            <person name="Bourhy P."/>
            <person name="Veyrier F.J."/>
            <person name="Picardeau M."/>
        </authorList>
    </citation>
    <scope>NUCLEOTIDE SEQUENCE [LARGE SCALE GENOMIC DNA]</scope>
    <source>
        <strain evidence="2">201601298</strain>
    </source>
</reference>
<dbReference type="Proteomes" id="UP000297940">
    <property type="component" value="Unassembled WGS sequence"/>
</dbReference>
<accession>A0ABY2P4S8</accession>
<name>A0ABY2P4S8_9LEPT</name>
<keyword evidence="2" id="KW-1185">Reference proteome</keyword>
<evidence type="ECO:0000313" key="2">
    <source>
        <dbReference type="Proteomes" id="UP000297940"/>
    </source>
</evidence>
<protein>
    <recommendedName>
        <fullName evidence="3">TIGR04255 family protein</fullName>
    </recommendedName>
</protein>
<evidence type="ECO:0008006" key="3">
    <source>
        <dbReference type="Google" id="ProtNLM"/>
    </source>
</evidence>
<dbReference type="EMBL" id="RQHK01000002">
    <property type="protein sequence ID" value="TGM82436.1"/>
    <property type="molecule type" value="Genomic_DNA"/>
</dbReference>
<proteinExistence type="predicted"/>
<organism evidence="1 2">
    <name type="scientific">Leptospira mtsangambouensis</name>
    <dbReference type="NCBI Taxonomy" id="2484912"/>
    <lineage>
        <taxon>Bacteria</taxon>
        <taxon>Pseudomonadati</taxon>
        <taxon>Spirochaetota</taxon>
        <taxon>Spirochaetia</taxon>
        <taxon>Leptospirales</taxon>
        <taxon>Leptospiraceae</taxon>
        <taxon>Leptospira</taxon>
    </lineage>
</organism>
<sequence length="254" mass="30547">MEKHDYNLTKIFKYINRRTIGLRFPGGRHDILNKFGVLFDLLNKEGNNWNQSMSVESGSQLINFFDFKRKDNKESLFISTSRIGFTYSELLKKDNDTKLDFKQKIENFNEIYEKLIQVFDYLKFDRFGVYFEIPLTLKDINEFTKLEIFRWFSGYNYTIDQFEEINTRFGIILNKKNEENFDKIILNLSKVLDPNDIKSEIKYLLTIDYQEYFPTVELRSSTELLKFLSEKFEDNYDKLFTYISNLCLLEENSK</sequence>
<comment type="caution">
    <text evidence="1">The sequence shown here is derived from an EMBL/GenBank/DDBJ whole genome shotgun (WGS) entry which is preliminary data.</text>
</comment>
<gene>
    <name evidence="1" type="ORF">EHR01_06555</name>
</gene>
<evidence type="ECO:0000313" key="1">
    <source>
        <dbReference type="EMBL" id="TGM82436.1"/>
    </source>
</evidence>
<dbReference type="RefSeq" id="WP_135693842.1">
    <property type="nucleotide sequence ID" value="NZ_RQHK01000002.1"/>
</dbReference>